<sequence>MHRPPCRGSNSGRAASKAAAPASEAIKAVGSDCPRGRLTGHRGHTSLARVPFGLICEHGPAWTEGRASHFMPDRRNG</sequence>
<dbReference type="EMBL" id="CAAALY010017794">
    <property type="protein sequence ID" value="VEL13440.1"/>
    <property type="molecule type" value="Genomic_DNA"/>
</dbReference>
<dbReference type="AlphaFoldDB" id="A0A448WJT5"/>
<feature type="region of interest" description="Disordered" evidence="1">
    <location>
        <begin position="1"/>
        <end position="37"/>
    </location>
</feature>
<proteinExistence type="predicted"/>
<keyword evidence="3" id="KW-1185">Reference proteome</keyword>
<evidence type="ECO:0000313" key="3">
    <source>
        <dbReference type="Proteomes" id="UP000784294"/>
    </source>
</evidence>
<comment type="caution">
    <text evidence="2">The sequence shown here is derived from an EMBL/GenBank/DDBJ whole genome shotgun (WGS) entry which is preliminary data.</text>
</comment>
<accession>A0A448WJT5</accession>
<organism evidence="2 3">
    <name type="scientific">Protopolystoma xenopodis</name>
    <dbReference type="NCBI Taxonomy" id="117903"/>
    <lineage>
        <taxon>Eukaryota</taxon>
        <taxon>Metazoa</taxon>
        <taxon>Spiralia</taxon>
        <taxon>Lophotrochozoa</taxon>
        <taxon>Platyhelminthes</taxon>
        <taxon>Monogenea</taxon>
        <taxon>Polyopisthocotylea</taxon>
        <taxon>Polystomatidea</taxon>
        <taxon>Polystomatidae</taxon>
        <taxon>Protopolystoma</taxon>
    </lineage>
</organism>
<evidence type="ECO:0000313" key="2">
    <source>
        <dbReference type="EMBL" id="VEL13440.1"/>
    </source>
</evidence>
<gene>
    <name evidence="2" type="ORF">PXEA_LOCUS6880</name>
</gene>
<name>A0A448WJT5_9PLAT</name>
<protein>
    <submittedName>
        <fullName evidence="2">Uncharacterized protein</fullName>
    </submittedName>
</protein>
<reference evidence="2" key="1">
    <citation type="submission" date="2018-11" db="EMBL/GenBank/DDBJ databases">
        <authorList>
            <consortium name="Pathogen Informatics"/>
        </authorList>
    </citation>
    <scope>NUCLEOTIDE SEQUENCE</scope>
</reference>
<evidence type="ECO:0000256" key="1">
    <source>
        <dbReference type="SAM" id="MobiDB-lite"/>
    </source>
</evidence>
<dbReference type="Proteomes" id="UP000784294">
    <property type="component" value="Unassembled WGS sequence"/>
</dbReference>
<feature type="compositionally biased region" description="Low complexity" evidence="1">
    <location>
        <begin position="14"/>
        <end position="28"/>
    </location>
</feature>